<dbReference type="Proteomes" id="UP000007799">
    <property type="component" value="Unassembled WGS sequence"/>
</dbReference>
<evidence type="ECO:0000256" key="1">
    <source>
        <dbReference type="SAM" id="MobiDB-lite"/>
    </source>
</evidence>
<proteinExistence type="predicted"/>
<dbReference type="AlphaFoldDB" id="F2ULS5"/>
<dbReference type="KEGG" id="sre:PTSG_08953"/>
<dbReference type="InParanoid" id="F2ULS5"/>
<organism evidence="3">
    <name type="scientific">Salpingoeca rosetta (strain ATCC 50818 / BSB-021)</name>
    <dbReference type="NCBI Taxonomy" id="946362"/>
    <lineage>
        <taxon>Eukaryota</taxon>
        <taxon>Choanoflagellata</taxon>
        <taxon>Craspedida</taxon>
        <taxon>Salpingoecidae</taxon>
        <taxon>Salpingoeca</taxon>
    </lineage>
</organism>
<evidence type="ECO:0000313" key="2">
    <source>
        <dbReference type="EMBL" id="EGD78074.1"/>
    </source>
</evidence>
<protein>
    <recommendedName>
        <fullName evidence="4">PLAC8 family protein</fullName>
    </recommendedName>
</protein>
<dbReference type="GeneID" id="16070304"/>
<feature type="region of interest" description="Disordered" evidence="1">
    <location>
        <begin position="199"/>
        <end position="219"/>
    </location>
</feature>
<dbReference type="STRING" id="946362.F2ULS5"/>
<dbReference type="eggNOG" id="ENOG502QW3V">
    <property type="taxonomic scope" value="Eukaryota"/>
</dbReference>
<dbReference type="EMBL" id="GL832981">
    <property type="protein sequence ID" value="EGD78074.1"/>
    <property type="molecule type" value="Genomic_DNA"/>
</dbReference>
<dbReference type="RefSeq" id="XP_004989750.1">
    <property type="nucleotide sequence ID" value="XM_004989693.1"/>
</dbReference>
<sequence length="219" mass="24867">MGNILCDGSPIESDPRYRFQGRQWETSMMDAPCNNCKGCFLAMFCPCCFAYHLRVLALEGRMENYSCCQGYLCPTCTSKCIPGQDSCPEFCLCLEVTLCENFAISSTRFYIQDQRQIMTDPCDNRIIRFNNCVQILSFVCHILAIFFRELRHLAHLLDLFADLVYCMVQACMQAQTHHELTLHPTAVDYGQAPRTITQQPTASDKAPLMGHQAPPAYSE</sequence>
<dbReference type="PANTHER" id="PTHR31152:SF1">
    <property type="entry name" value="PLAC8 FAMILY PROTEIN"/>
    <property type="match status" value="1"/>
</dbReference>
<gene>
    <name evidence="2" type="ORF">PTSG_08953</name>
</gene>
<keyword evidence="3" id="KW-1185">Reference proteome</keyword>
<dbReference type="PANTHER" id="PTHR31152">
    <property type="entry name" value="PLAC8 FAMILY PROTEIN"/>
    <property type="match status" value="1"/>
</dbReference>
<dbReference type="OrthoDB" id="998115at2759"/>
<dbReference type="OMA" id="RANAQNY"/>
<reference evidence="2" key="1">
    <citation type="submission" date="2009-08" db="EMBL/GenBank/DDBJ databases">
        <title>Annotation of Salpingoeca rosetta.</title>
        <authorList>
            <consortium name="The Broad Institute Genome Sequencing Platform"/>
            <person name="Russ C."/>
            <person name="Cuomo C."/>
            <person name="Burger G."/>
            <person name="Gray M.W."/>
            <person name="Holland P.W.H."/>
            <person name="King N."/>
            <person name="Lang F.B.F."/>
            <person name="Roger A.J."/>
            <person name="Ruiz-Trillo I."/>
            <person name="Young S.K."/>
            <person name="Zeng Q."/>
            <person name="Gargeya S."/>
            <person name="Alvarado L."/>
            <person name="Berlin A."/>
            <person name="Chapman S.B."/>
            <person name="Chen Z."/>
            <person name="Freedman E."/>
            <person name="Gellesch M."/>
            <person name="Goldberg J."/>
            <person name="Griggs A."/>
            <person name="Gujja S."/>
            <person name="Heilman E."/>
            <person name="Heiman D."/>
            <person name="Howarth C."/>
            <person name="Mehta T."/>
            <person name="Neiman D."/>
            <person name="Pearson M."/>
            <person name="Roberts A."/>
            <person name="Saif S."/>
            <person name="Shea T."/>
            <person name="Shenoy N."/>
            <person name="Sisk P."/>
            <person name="Stolte C."/>
            <person name="Sykes S."/>
            <person name="White J."/>
            <person name="Yandava C."/>
            <person name="Haas B."/>
            <person name="Nusbaum C."/>
            <person name="Birren B."/>
        </authorList>
    </citation>
    <scope>NUCLEOTIDE SEQUENCE [LARGE SCALE GENOMIC DNA]</scope>
    <source>
        <strain evidence="2">ATCC 50818</strain>
    </source>
</reference>
<name>F2ULS5_SALR5</name>
<evidence type="ECO:0008006" key="4">
    <source>
        <dbReference type="Google" id="ProtNLM"/>
    </source>
</evidence>
<evidence type="ECO:0000313" key="3">
    <source>
        <dbReference type="Proteomes" id="UP000007799"/>
    </source>
</evidence>
<accession>F2ULS5</accession>